<evidence type="ECO:0000256" key="2">
    <source>
        <dbReference type="SAM" id="SignalP"/>
    </source>
</evidence>
<dbReference type="Gene3D" id="3.30.830.10">
    <property type="entry name" value="Metalloenzyme, LuxS/M16 peptidase-like"/>
    <property type="match status" value="4"/>
</dbReference>
<evidence type="ECO:0000259" key="3">
    <source>
        <dbReference type="Pfam" id="PF00675"/>
    </source>
</evidence>
<dbReference type="InterPro" id="IPR011765">
    <property type="entry name" value="Pept_M16_N"/>
</dbReference>
<dbReference type="SUPFAM" id="SSF63411">
    <property type="entry name" value="LuxS/MPP-like metallohydrolase"/>
    <property type="match status" value="4"/>
</dbReference>
<name>A0ABW4XN25_9GAMM</name>
<evidence type="ECO:0000259" key="4">
    <source>
        <dbReference type="Pfam" id="PF05193"/>
    </source>
</evidence>
<dbReference type="PANTHER" id="PTHR11851:SF49">
    <property type="entry name" value="MITOCHONDRIAL-PROCESSING PEPTIDASE SUBUNIT ALPHA"/>
    <property type="match status" value="1"/>
</dbReference>
<feature type="chain" id="PRO_5047227066" evidence="2">
    <location>
        <begin position="20"/>
        <end position="953"/>
    </location>
</feature>
<protein>
    <submittedName>
        <fullName evidence="5">Pitrilysin family protein</fullName>
    </submittedName>
</protein>
<dbReference type="Pfam" id="PF00675">
    <property type="entry name" value="Peptidase_M16"/>
    <property type="match status" value="2"/>
</dbReference>
<feature type="domain" description="Peptidase M16 N-terminal" evidence="3">
    <location>
        <begin position="539"/>
        <end position="660"/>
    </location>
</feature>
<keyword evidence="2" id="KW-0732">Signal</keyword>
<dbReference type="InterPro" id="IPR050361">
    <property type="entry name" value="MPP/UQCRC_Complex"/>
</dbReference>
<evidence type="ECO:0000313" key="6">
    <source>
        <dbReference type="Proteomes" id="UP001597380"/>
    </source>
</evidence>
<dbReference type="InterPro" id="IPR011249">
    <property type="entry name" value="Metalloenz_LuxS/M16"/>
</dbReference>
<feature type="domain" description="Peptidase M16 N-terminal" evidence="3">
    <location>
        <begin position="64"/>
        <end position="201"/>
    </location>
</feature>
<feature type="domain" description="Peptidase M16 C-terminal" evidence="4">
    <location>
        <begin position="221"/>
        <end position="396"/>
    </location>
</feature>
<dbReference type="RefSeq" id="WP_345340726.1">
    <property type="nucleotide sequence ID" value="NZ_BAABLI010000016.1"/>
</dbReference>
<evidence type="ECO:0000256" key="1">
    <source>
        <dbReference type="ARBA" id="ARBA00007261"/>
    </source>
</evidence>
<dbReference type="EMBL" id="JBHUHT010000010">
    <property type="protein sequence ID" value="MFD2095873.1"/>
    <property type="molecule type" value="Genomic_DNA"/>
</dbReference>
<dbReference type="Proteomes" id="UP001597380">
    <property type="component" value="Unassembled WGS sequence"/>
</dbReference>
<comment type="caution">
    <text evidence="5">The sequence shown here is derived from an EMBL/GenBank/DDBJ whole genome shotgun (WGS) entry which is preliminary data.</text>
</comment>
<evidence type="ECO:0000313" key="5">
    <source>
        <dbReference type="EMBL" id="MFD2095873.1"/>
    </source>
</evidence>
<accession>A0ABW4XN25</accession>
<reference evidence="6" key="1">
    <citation type="journal article" date="2019" name="Int. J. Syst. Evol. Microbiol.">
        <title>The Global Catalogue of Microorganisms (GCM) 10K type strain sequencing project: providing services to taxonomists for standard genome sequencing and annotation.</title>
        <authorList>
            <consortium name="The Broad Institute Genomics Platform"/>
            <consortium name="The Broad Institute Genome Sequencing Center for Infectious Disease"/>
            <person name="Wu L."/>
            <person name="Ma J."/>
        </authorList>
    </citation>
    <scope>NUCLEOTIDE SEQUENCE [LARGE SCALE GENOMIC DNA]</scope>
    <source>
        <strain evidence="6">CGMCC 1.10992</strain>
    </source>
</reference>
<comment type="similarity">
    <text evidence="1">Belongs to the peptidase M16 family.</text>
</comment>
<dbReference type="PROSITE" id="PS51257">
    <property type="entry name" value="PROKAR_LIPOPROTEIN"/>
    <property type="match status" value="1"/>
</dbReference>
<dbReference type="Pfam" id="PF05193">
    <property type="entry name" value="Peptidase_M16_C"/>
    <property type="match status" value="2"/>
</dbReference>
<feature type="signal peptide" evidence="2">
    <location>
        <begin position="1"/>
        <end position="19"/>
    </location>
</feature>
<feature type="domain" description="Peptidase M16 C-terminal" evidence="4">
    <location>
        <begin position="687"/>
        <end position="862"/>
    </location>
</feature>
<proteinExistence type="inferred from homology"/>
<organism evidence="5 6">
    <name type="scientific">Corallincola platygyrae</name>
    <dbReference type="NCBI Taxonomy" id="1193278"/>
    <lineage>
        <taxon>Bacteria</taxon>
        <taxon>Pseudomonadati</taxon>
        <taxon>Pseudomonadota</taxon>
        <taxon>Gammaproteobacteria</taxon>
        <taxon>Alteromonadales</taxon>
        <taxon>Psychromonadaceae</taxon>
        <taxon>Corallincola</taxon>
    </lineage>
</organism>
<gene>
    <name evidence="5" type="ORF">ACFSJ3_07740</name>
</gene>
<keyword evidence="6" id="KW-1185">Reference proteome</keyword>
<sequence length="953" mass="105519">MGYLSRSIFLLFFILTVTACSQPVDSNATPEGFTLIESVTKTQDDNGDPVLPYTKYKLDNGLTVLLHQDSSDPIVHVDVTYHVGSAREEVGKSGFAHFFEHMMFQGSKHVADEQHFRIISEAGGSLNGTTNSDRTNYYQTVPANQLEKVLWLESDRMGFLLEAVTQQKFEVQRDTVKNERAQRYDNAPYGLLYERVSEALYPVGHPYSWPTIGYVEDLDRVNVNDLKAFFLRWYGPNNATLTIGGDIDVEQTLAWVNKYFGPISAGPEVNNTPKTLVTLPETRYISMEDRVHLPLIYLSFPTVYGRHADEAPLDLLAEILGGGKNSLFYQHLVKQGYAVQAGVSHPCQELACSFNLYALANPEKMPSLTDLEKVLRDAIADFERRGVTEDDLKKVQVQFEASTIFGLQSVSGKVSTLAFNETFAESPNQIARDLERYRAVTKEDVERVYKKYIKDKPAVVMSIVPHGQGQLIAAPDNFSLPERQLPEYPELDESQLSMRLVTETFDRYQVPEAGPSPVVKVPESWHSALTNGIEVVGSQVDETPTVTLLLSIEGGPLLDPKDKAGLASFTAAMLNESTTQRSAEEMALALELLGSRISARASGRFTEIAVSSLSENLDATLALLEEKLFSPKFDQADFDRLKTQALQSLAQANKDPGALASRAQLQLLYGDQRIGLPDRGTLASVQSITLDDVKAFYANHYSSAEAQLVVVGDMDRKAWLPKLQFLADWKGESVTFPSYQEFPDYLEPTIYIVDLPGAAQSAIRVVRRAMPYDATGDYFKAGLMNFPLGGAFNSRINMNLREEKGFTYGARSSFSGGKTLGRFVVSTSVRKDVTGAALTEILRELANYSANGVTKEELTFLRQSVSQSEALSYETPSQKAGFLRQMQTYGLTKDFATSQGHIVAEVSKQELDTLAQQWLSPDDMQILIVGDAQQILPQLTAMGLPIEGIALAP</sequence>
<dbReference type="PANTHER" id="PTHR11851">
    <property type="entry name" value="METALLOPROTEASE"/>
    <property type="match status" value="1"/>
</dbReference>
<dbReference type="InterPro" id="IPR007863">
    <property type="entry name" value="Peptidase_M16_C"/>
</dbReference>